<evidence type="ECO:0000313" key="6">
    <source>
        <dbReference type="EMBL" id="PWZ26734.1"/>
    </source>
</evidence>
<evidence type="ECO:0000256" key="1">
    <source>
        <dbReference type="ARBA" id="ARBA00004370"/>
    </source>
</evidence>
<keyword evidence="5" id="KW-0472">Membrane</keyword>
<organism evidence="6">
    <name type="scientific">Zea mays</name>
    <name type="common">Maize</name>
    <dbReference type="NCBI Taxonomy" id="4577"/>
    <lineage>
        <taxon>Eukaryota</taxon>
        <taxon>Viridiplantae</taxon>
        <taxon>Streptophyta</taxon>
        <taxon>Embryophyta</taxon>
        <taxon>Tracheophyta</taxon>
        <taxon>Spermatophyta</taxon>
        <taxon>Magnoliopsida</taxon>
        <taxon>Liliopsida</taxon>
        <taxon>Poales</taxon>
        <taxon>Poaceae</taxon>
        <taxon>PACMAD clade</taxon>
        <taxon>Panicoideae</taxon>
        <taxon>Andropogonodae</taxon>
        <taxon>Andropogoneae</taxon>
        <taxon>Tripsacinae</taxon>
        <taxon>Zea</taxon>
    </lineage>
</organism>
<sequence>MELAEAPAPVPDEDGLDERGVALHLPRLLAGVVSGALTGLFALAGALTGAVTGAVAGRASDSGGVLRGAGLGAVAGAVLSIEVLEASRAYWCSSDRLGSHGGASSMADFIEQLLRARFVQEQFTASGYASYRWQLSISYFGQDDLYDIFGDISSEGLSQESLKKLPHHVVSDHQTRDLLGEILCCPICLQVRTLWPVRQRGGCPAALTPSTSLAWTDGSSAMARAPSAGNACKRYIGDLRTYVDEEIAGWSEEKCLLGHFVLEAPGAVPPVSAIFLLSSFLRMQTLGLASGVGEQYVAVLNGHVLRCLPHLLLLGSSENDGVSAHSG</sequence>
<dbReference type="AlphaFoldDB" id="A0A3L6F0B2"/>
<accession>A0A3L6F0B2</accession>
<evidence type="ECO:0000256" key="3">
    <source>
        <dbReference type="ARBA" id="ARBA00022771"/>
    </source>
</evidence>
<evidence type="ECO:0000256" key="5">
    <source>
        <dbReference type="ARBA" id="ARBA00023136"/>
    </source>
</evidence>
<keyword evidence="3" id="KW-0863">Zinc-finger</keyword>
<reference evidence="6" key="1">
    <citation type="journal article" date="2018" name="Nat. Genet.">
        <title>Extensive intraspecific gene order and gene structural variations between Mo17 and other maize genomes.</title>
        <authorList>
            <person name="Sun S."/>
            <person name="Zhou Y."/>
            <person name="Chen J."/>
            <person name="Shi J."/>
            <person name="Zhao H."/>
            <person name="Zhao H."/>
            <person name="Song W."/>
            <person name="Zhang M."/>
            <person name="Cui Y."/>
            <person name="Dong X."/>
            <person name="Liu H."/>
            <person name="Ma X."/>
            <person name="Jiao Y."/>
            <person name="Wang B."/>
            <person name="Wei X."/>
            <person name="Stein J.C."/>
            <person name="Glaubitz J.C."/>
            <person name="Lu F."/>
            <person name="Yu G."/>
            <person name="Liang C."/>
            <person name="Fengler K."/>
            <person name="Li B."/>
            <person name="Rafalski A."/>
            <person name="Schnable P.S."/>
            <person name="Ware D.H."/>
            <person name="Buckler E.S."/>
            <person name="Lai J."/>
        </authorList>
    </citation>
    <scope>NUCLEOTIDE SEQUENCE [LARGE SCALE GENOMIC DNA]</scope>
    <source>
        <tissue evidence="6">Seedling</tissue>
    </source>
</reference>
<name>A0A3L6F0B2_MAIZE</name>
<dbReference type="GO" id="GO:0008270">
    <property type="term" value="F:zinc ion binding"/>
    <property type="evidence" value="ECO:0007669"/>
    <property type="project" value="UniProtKB-KW"/>
</dbReference>
<evidence type="ECO:0000256" key="4">
    <source>
        <dbReference type="ARBA" id="ARBA00022833"/>
    </source>
</evidence>
<dbReference type="GO" id="GO:0016020">
    <property type="term" value="C:membrane"/>
    <property type="evidence" value="ECO:0007669"/>
    <property type="project" value="UniProtKB-SubCell"/>
</dbReference>
<dbReference type="PANTHER" id="PTHR46151">
    <property type="entry name" value="NEP1-INTERACTING PROTEIN-LIKE 2"/>
    <property type="match status" value="1"/>
</dbReference>
<comment type="caution">
    <text evidence="6">The sequence shown here is derived from an EMBL/GenBank/DDBJ whole genome shotgun (WGS) entry which is preliminary data.</text>
</comment>
<comment type="subcellular location">
    <subcellularLocation>
        <location evidence="1">Membrane</location>
    </subcellularLocation>
</comment>
<dbReference type="PANTHER" id="PTHR46151:SF18">
    <property type="entry name" value="NEP1-INTERACTING PROTEIN-LIKE 2"/>
    <property type="match status" value="1"/>
</dbReference>
<dbReference type="EMBL" id="NCVQ01000005">
    <property type="protein sequence ID" value="PWZ26734.1"/>
    <property type="molecule type" value="Genomic_DNA"/>
</dbReference>
<keyword evidence="2" id="KW-0479">Metal-binding</keyword>
<gene>
    <name evidence="6" type="primary">ATL24_2</name>
    <name evidence="6" type="ORF">Zm00014a_007260</name>
</gene>
<proteinExistence type="predicted"/>
<evidence type="ECO:0000256" key="2">
    <source>
        <dbReference type="ARBA" id="ARBA00022723"/>
    </source>
</evidence>
<keyword evidence="4" id="KW-0862">Zinc</keyword>
<dbReference type="ExpressionAtlas" id="A0A3L6F0B2">
    <property type="expression patterns" value="baseline and differential"/>
</dbReference>
<protein>
    <submittedName>
        <fullName evidence="6">NEP1-interacting protein-like 2</fullName>
    </submittedName>
</protein>
<dbReference type="Proteomes" id="UP000251960">
    <property type="component" value="Chromosome 4"/>
</dbReference>